<organism evidence="6 7">
    <name type="scientific">Cardamine amara subsp. amara</name>
    <dbReference type="NCBI Taxonomy" id="228776"/>
    <lineage>
        <taxon>Eukaryota</taxon>
        <taxon>Viridiplantae</taxon>
        <taxon>Streptophyta</taxon>
        <taxon>Embryophyta</taxon>
        <taxon>Tracheophyta</taxon>
        <taxon>Spermatophyta</taxon>
        <taxon>Magnoliopsida</taxon>
        <taxon>eudicotyledons</taxon>
        <taxon>Gunneridae</taxon>
        <taxon>Pentapetalae</taxon>
        <taxon>rosids</taxon>
        <taxon>malvids</taxon>
        <taxon>Brassicales</taxon>
        <taxon>Brassicaceae</taxon>
        <taxon>Cardamineae</taxon>
        <taxon>Cardamine</taxon>
    </lineage>
</organism>
<dbReference type="PANTHER" id="PTHR31973">
    <property type="entry name" value="POLYPROTEIN, PUTATIVE-RELATED"/>
    <property type="match status" value="1"/>
</dbReference>
<dbReference type="Pfam" id="PF04434">
    <property type="entry name" value="SWIM"/>
    <property type="match status" value="1"/>
</dbReference>
<proteinExistence type="predicted"/>
<name>A0ABD1AQV8_CARAN</name>
<evidence type="ECO:0000313" key="6">
    <source>
        <dbReference type="EMBL" id="KAL1209132.1"/>
    </source>
</evidence>
<dbReference type="EMBL" id="JBANAX010000427">
    <property type="protein sequence ID" value="KAL1209132.1"/>
    <property type="molecule type" value="Genomic_DNA"/>
</dbReference>
<evidence type="ECO:0000313" key="7">
    <source>
        <dbReference type="Proteomes" id="UP001558713"/>
    </source>
</evidence>
<dbReference type="GO" id="GO:0008270">
    <property type="term" value="F:zinc ion binding"/>
    <property type="evidence" value="ECO:0007669"/>
    <property type="project" value="UniProtKB-KW"/>
</dbReference>
<sequence>MAETEVPVLCYWNGGIKYGSNGVYYDGPTPRRIIVKKKIELNRLLDRLYEITGLDIDNQRSKVKIFGRYPSVVQEAKFQFLLLPVVNESSLKTMLEVTSKHPSIKTVELYLEVKSDGDVDLAVGSSLLANPGSSSKRQRTDIPVKLEKGNSNGWIEDEEDADIGNGGREGDMADTNLGSDAVAQVVSMTGDNGVLHKDLNNDSSSGVSKPCLSSLCLDDHDLRVGLCFKDGDDLKKAVDWCSIKGQQRCVVREAGKDECMFECIRWKCKWSLVAAKMEKHGIFEIIKYTGPHTCCPMDPEDFDPEFEADEIERVVRVQPTRSFAELKKWWKEKIGYDLETSEVRAAKEEAIKRVFGNWDQCYEDLPKLMSAFCSSNGMLVDWKYDVFPNPKFASFHGVFWAFSQSIEGFQHCRPQIVVETTDLNCKYPLKLMIASGVDAANNFFPLAFAVTKEVSTDSWRWFLTGIREKVTQRKGLCLISSPHPDIVAVVNEPGSQWQEPWAYHRFCLRQFTSQFNRVFPGYSHLVSLVKQAGSTSRKEEFDSYMKDIEKKNSEARKWLDQFPQHQWAMAHDSGRRYEMMEINTEGLFKKCRGFQLDDHVVTGSVLLLFDELRDYFDERSHYSRSYLNCGDVYTKPVMDKLEEFRTASVIHVVMPLEDNNAFQVTVPSGNDEWIVQLSDCTCTCGKFQSCKFPCLHALAVCKILKINPLQYVDDCYTVERLHETYAATFAPVPELSAWPEATGVPRLFPPVISRPLPARLR</sequence>
<accession>A0ABD1AQV8</accession>
<keyword evidence="3" id="KW-0862">Zinc</keyword>
<feature type="domain" description="SWIM-type" evidence="5">
    <location>
        <begin position="662"/>
        <end position="705"/>
    </location>
</feature>
<evidence type="ECO:0000259" key="5">
    <source>
        <dbReference type="PROSITE" id="PS50966"/>
    </source>
</evidence>
<keyword evidence="1" id="KW-0479">Metal-binding</keyword>
<comment type="caution">
    <text evidence="6">The sequence shown here is derived from an EMBL/GenBank/DDBJ whole genome shotgun (WGS) entry which is preliminary data.</text>
</comment>
<gene>
    <name evidence="6" type="ORF">V5N11_028685</name>
</gene>
<dbReference type="InterPro" id="IPR004332">
    <property type="entry name" value="Transposase_MuDR"/>
</dbReference>
<evidence type="ECO:0000256" key="1">
    <source>
        <dbReference type="ARBA" id="ARBA00022723"/>
    </source>
</evidence>
<protein>
    <recommendedName>
        <fullName evidence="5">SWIM-type domain-containing protein</fullName>
    </recommendedName>
</protein>
<dbReference type="InterPro" id="IPR006564">
    <property type="entry name" value="Znf_PMZ"/>
</dbReference>
<evidence type="ECO:0000256" key="4">
    <source>
        <dbReference type="PROSITE-ProRule" id="PRU00325"/>
    </source>
</evidence>
<dbReference type="Pfam" id="PF03108">
    <property type="entry name" value="DBD_Tnp_Mut"/>
    <property type="match status" value="1"/>
</dbReference>
<dbReference type="PANTHER" id="PTHR31973:SF195">
    <property type="entry name" value="MUDR FAMILY TRANSPOSASE"/>
    <property type="match status" value="1"/>
</dbReference>
<dbReference type="AlphaFoldDB" id="A0ABD1AQV8"/>
<keyword evidence="7" id="KW-1185">Reference proteome</keyword>
<dbReference type="PROSITE" id="PS50966">
    <property type="entry name" value="ZF_SWIM"/>
    <property type="match status" value="1"/>
</dbReference>
<evidence type="ECO:0000256" key="3">
    <source>
        <dbReference type="ARBA" id="ARBA00022833"/>
    </source>
</evidence>
<dbReference type="InterPro" id="IPR007527">
    <property type="entry name" value="Znf_SWIM"/>
</dbReference>
<reference evidence="6 7" key="1">
    <citation type="submission" date="2024-04" db="EMBL/GenBank/DDBJ databases">
        <title>Genome assembly C_amara_ONT_v2.</title>
        <authorList>
            <person name="Yant L."/>
            <person name="Moore C."/>
            <person name="Slenker M."/>
        </authorList>
    </citation>
    <scope>NUCLEOTIDE SEQUENCE [LARGE SCALE GENOMIC DNA]</scope>
    <source>
        <tissue evidence="6">Leaf</tissue>
    </source>
</reference>
<keyword evidence="2 4" id="KW-0863">Zinc-finger</keyword>
<dbReference type="Proteomes" id="UP001558713">
    <property type="component" value="Unassembled WGS sequence"/>
</dbReference>
<evidence type="ECO:0000256" key="2">
    <source>
        <dbReference type="ARBA" id="ARBA00022771"/>
    </source>
</evidence>
<dbReference type="SMART" id="SM00575">
    <property type="entry name" value="ZnF_PMZ"/>
    <property type="match status" value="1"/>
</dbReference>